<evidence type="ECO:0000256" key="9">
    <source>
        <dbReference type="ARBA" id="ARBA00022801"/>
    </source>
</evidence>
<keyword evidence="10" id="KW-0862">Zinc</keyword>
<dbReference type="PRINTS" id="PR00756">
    <property type="entry name" value="ALADIPTASE"/>
</dbReference>
<dbReference type="InterPro" id="IPR027268">
    <property type="entry name" value="Peptidase_M4/M1_CTD_sf"/>
</dbReference>
<proteinExistence type="inferred from homology"/>
<dbReference type="RefSeq" id="WP_094838178.1">
    <property type="nucleotide sequence ID" value="NZ_NEVQ01000013.1"/>
</dbReference>
<dbReference type="InterPro" id="IPR045357">
    <property type="entry name" value="Aminopeptidase_N-like_N"/>
</dbReference>
<evidence type="ECO:0000313" key="17">
    <source>
        <dbReference type="EMBL" id="OZI56604.1"/>
    </source>
</evidence>
<dbReference type="Pfam" id="PF17432">
    <property type="entry name" value="DUF3458_C"/>
    <property type="match status" value="1"/>
</dbReference>
<evidence type="ECO:0000256" key="8">
    <source>
        <dbReference type="ARBA" id="ARBA00022723"/>
    </source>
</evidence>
<protein>
    <recommendedName>
        <fullName evidence="5 12">Aminopeptidase N</fullName>
        <ecNumber evidence="4 12">3.4.11.2</ecNumber>
    </recommendedName>
</protein>
<dbReference type="FunFam" id="3.30.2010.30:FF:000002">
    <property type="entry name" value="Putative aminopeptidase N"/>
    <property type="match status" value="1"/>
</dbReference>
<evidence type="ECO:0000256" key="10">
    <source>
        <dbReference type="ARBA" id="ARBA00022833"/>
    </source>
</evidence>
<dbReference type="Pfam" id="PF11940">
    <property type="entry name" value="DUF3458"/>
    <property type="match status" value="1"/>
</dbReference>
<feature type="domain" description="Aminopeptidase N-like N-terminal" evidence="16">
    <location>
        <begin position="26"/>
        <end position="190"/>
    </location>
</feature>
<name>A0A261U3R2_9BORD</name>
<dbReference type="Pfam" id="PF17900">
    <property type="entry name" value="Peptidase_M1_N"/>
    <property type="match status" value="1"/>
</dbReference>
<evidence type="ECO:0000256" key="7">
    <source>
        <dbReference type="ARBA" id="ARBA00022670"/>
    </source>
</evidence>
<dbReference type="SUPFAM" id="SSF55486">
    <property type="entry name" value="Metalloproteases ('zincins'), catalytic domain"/>
    <property type="match status" value="1"/>
</dbReference>
<dbReference type="GO" id="GO:0016285">
    <property type="term" value="F:alanyl aminopeptidase activity"/>
    <property type="evidence" value="ECO:0007669"/>
    <property type="project" value="UniProtKB-EC"/>
</dbReference>
<dbReference type="Gene3D" id="3.30.2010.30">
    <property type="match status" value="1"/>
</dbReference>
<sequence length="903" mass="99846">MRTETPVTVYRKDYQPYPYAIPTVALAFDLDPETTLVHSTLRIERKADAPANAPLVLDGAELELVSLHVDGKPWPTEQYTLDDAALVLSNLPAQATVEIVSRCQPSANSTLMGLYVSGGNFFTQCEAEGFRRITYFADRPDVMSRYQVTLRAGDAYPVLLSNGNLLSTRTLPDGRQEAHWEDPFPKPCYLFALVAGQLTHRETTVKTASGRPVLLQVYSDPGSEDRTEWALESLVRALQWDETRFGLELDLDRFMVVAVRDFNMGAMENKGLNIFNAAYVLADPHTATDANYEGIEAVIGHEYFHNWTGNRVTCRDWFQLSLKEGLTVFRDQEFTADMMARGLDAAAAASARAVKRIDDVVTLRAAQFPEDAGPMAHPIRPESYQEIGNFYTATVYEKGAEVIRMQHTLLGADGFRAGIDEYFRRHDGQAVTCDDFVAAMESVYTRLNPGRDLSVFRRWYRQAGTPRVAVTLDYDAAAQRCTVTLSQSCPLVGVEKRAGGDYVKAPFHIPFALGLLDAEGRALPLHLDGASQPQDTALLELTEPRQQWVFDNVPAKPVPSLLRGFSAPVIVEYDWTDEELALLSAHDRDPFARWEAGQELATRQILALAAQHQAGAPLQVNTGFIDAWRALLTDPALDAGYRARALALPSEKTLAERQEAIDPPALAAARDFLRRELGRQLATQWREAFDANQTPGAYSPAPGPAGQRALKNQALGHLMAAGVEGAQALAQSQFDQAGNMTDSLAALGTLVNYAPGEVAAHALDTFYTRWKDDPLVIDKWFMLQATALSSNVDSVRALMNHPAFTLRNPNRARALVFQFCLNNARGLHRADGAGYDYWAEQVLALDALNPEIAARLTRALDNWARFVPELRAPMQAALQRVRNHTGLSRNVLEIVSKALEFAA</sequence>
<dbReference type="Proteomes" id="UP000216885">
    <property type="component" value="Unassembled WGS sequence"/>
</dbReference>
<evidence type="ECO:0000259" key="14">
    <source>
        <dbReference type="Pfam" id="PF11940"/>
    </source>
</evidence>
<dbReference type="InterPro" id="IPR001930">
    <property type="entry name" value="Peptidase_M1"/>
</dbReference>
<evidence type="ECO:0000256" key="4">
    <source>
        <dbReference type="ARBA" id="ARBA00012564"/>
    </source>
</evidence>
<organism evidence="17 18">
    <name type="scientific">Bordetella genomosp. 4</name>
    <dbReference type="NCBI Taxonomy" id="463044"/>
    <lineage>
        <taxon>Bacteria</taxon>
        <taxon>Pseudomonadati</taxon>
        <taxon>Pseudomonadota</taxon>
        <taxon>Betaproteobacteria</taxon>
        <taxon>Burkholderiales</taxon>
        <taxon>Alcaligenaceae</taxon>
        <taxon>Bordetella</taxon>
    </lineage>
</organism>
<feature type="domain" description="Peptidase M1 membrane alanine aminopeptidase" evidence="13">
    <location>
        <begin position="229"/>
        <end position="444"/>
    </location>
</feature>
<feature type="domain" description="Peptidase M1 alanyl aminopeptidase C-terminal" evidence="15">
    <location>
        <begin position="577"/>
        <end position="900"/>
    </location>
</feature>
<dbReference type="GO" id="GO:0008237">
    <property type="term" value="F:metallopeptidase activity"/>
    <property type="evidence" value="ECO:0007669"/>
    <property type="project" value="UniProtKB-UniRule"/>
</dbReference>
<dbReference type="InterPro" id="IPR042097">
    <property type="entry name" value="Aminopeptidase_N-like_N_sf"/>
</dbReference>
<dbReference type="InterPro" id="IPR024601">
    <property type="entry name" value="Peptidase_M1_pepN_C"/>
</dbReference>
<dbReference type="CDD" id="cd09600">
    <property type="entry name" value="M1_APN"/>
    <property type="match status" value="1"/>
</dbReference>
<evidence type="ECO:0000256" key="11">
    <source>
        <dbReference type="ARBA" id="ARBA00023049"/>
    </source>
</evidence>
<gene>
    <name evidence="17" type="ORF">CAL20_14420</name>
</gene>
<keyword evidence="8" id="KW-0479">Metal-binding</keyword>
<dbReference type="Gene3D" id="1.25.50.10">
    <property type="entry name" value="Peptidase M1, alanyl aminopeptidase, C-terminal domain"/>
    <property type="match status" value="1"/>
</dbReference>
<evidence type="ECO:0000256" key="3">
    <source>
        <dbReference type="ARBA" id="ARBA00010136"/>
    </source>
</evidence>
<evidence type="ECO:0000256" key="6">
    <source>
        <dbReference type="ARBA" id="ARBA00022438"/>
    </source>
</evidence>
<dbReference type="PANTHER" id="PTHR46322:SF1">
    <property type="entry name" value="PUROMYCIN-SENSITIVE AMINOPEPTIDASE"/>
    <property type="match status" value="1"/>
</dbReference>
<dbReference type="Pfam" id="PF01433">
    <property type="entry name" value="Peptidase_M1"/>
    <property type="match status" value="1"/>
</dbReference>
<dbReference type="InterPro" id="IPR012779">
    <property type="entry name" value="Peptidase_M1_pepN"/>
</dbReference>
<keyword evidence="7" id="KW-0645">Protease</keyword>
<dbReference type="SUPFAM" id="SSF63737">
    <property type="entry name" value="Leukotriene A4 hydrolase N-terminal domain"/>
    <property type="match status" value="1"/>
</dbReference>
<keyword evidence="18" id="KW-1185">Reference proteome</keyword>
<comment type="caution">
    <text evidence="17">The sequence shown here is derived from an EMBL/GenBank/DDBJ whole genome shotgun (WGS) entry which is preliminary data.</text>
</comment>
<dbReference type="AlphaFoldDB" id="A0A261U3R2"/>
<dbReference type="NCBIfam" id="TIGR02414">
    <property type="entry name" value="pepN_proteo"/>
    <property type="match status" value="1"/>
</dbReference>
<evidence type="ECO:0000259" key="15">
    <source>
        <dbReference type="Pfam" id="PF17432"/>
    </source>
</evidence>
<dbReference type="Gene3D" id="2.60.40.1730">
    <property type="entry name" value="tricorn interacting facor f3 domain"/>
    <property type="match status" value="1"/>
</dbReference>
<dbReference type="PANTHER" id="PTHR46322">
    <property type="entry name" value="PUROMYCIN-SENSITIVE AMINOPEPTIDASE"/>
    <property type="match status" value="1"/>
</dbReference>
<dbReference type="EC" id="3.4.11.2" evidence="4 12"/>
<keyword evidence="11" id="KW-0482">Metalloprotease</keyword>
<feature type="domain" description="Peptidase M1 alanyl aminopeptidase Ig-like fold" evidence="14">
    <location>
        <begin position="464"/>
        <end position="574"/>
    </location>
</feature>
<dbReference type="InterPro" id="IPR037144">
    <property type="entry name" value="Peptidase_M1_pepN_C_sf"/>
</dbReference>
<dbReference type="GO" id="GO:0006508">
    <property type="term" value="P:proteolysis"/>
    <property type="evidence" value="ECO:0007669"/>
    <property type="project" value="UniProtKB-UniRule"/>
</dbReference>
<evidence type="ECO:0000259" key="13">
    <source>
        <dbReference type="Pfam" id="PF01433"/>
    </source>
</evidence>
<comment type="cofactor">
    <cofactor evidence="2">
        <name>Zn(2+)</name>
        <dbReference type="ChEBI" id="CHEBI:29105"/>
    </cofactor>
</comment>
<keyword evidence="9" id="KW-0378">Hydrolase</keyword>
<evidence type="ECO:0000259" key="16">
    <source>
        <dbReference type="Pfam" id="PF17900"/>
    </source>
</evidence>
<dbReference type="InterPro" id="IPR038438">
    <property type="entry name" value="PepN_Ig-like_sf"/>
</dbReference>
<evidence type="ECO:0000313" key="18">
    <source>
        <dbReference type="Proteomes" id="UP000216885"/>
    </source>
</evidence>
<comment type="catalytic activity">
    <reaction evidence="1">
        <text>Release of an N-terminal amino acid, Xaa-|-Yaa- from a peptide, amide or arylamide. Xaa is preferably Ala, but may be most amino acids including Pro (slow action). When a terminal hydrophobic residue is followed by a prolyl residue, the two may be released as an intact Xaa-Pro dipeptide.</text>
        <dbReference type="EC" id="3.4.11.2"/>
    </reaction>
</comment>
<reference evidence="17 18" key="1">
    <citation type="submission" date="2017-05" db="EMBL/GenBank/DDBJ databases">
        <title>Complete and WGS of Bordetella genogroups.</title>
        <authorList>
            <person name="Spilker T."/>
            <person name="LiPuma J."/>
        </authorList>
    </citation>
    <scope>NUCLEOTIDE SEQUENCE [LARGE SCALE GENOMIC DNA]</scope>
    <source>
        <strain evidence="17 18">AU9919</strain>
    </source>
</reference>
<evidence type="ECO:0000256" key="1">
    <source>
        <dbReference type="ARBA" id="ARBA00000098"/>
    </source>
</evidence>
<dbReference type="Gene3D" id="2.60.40.1840">
    <property type="match status" value="1"/>
</dbReference>
<accession>A0A261U3R2</accession>
<evidence type="ECO:0000256" key="2">
    <source>
        <dbReference type="ARBA" id="ARBA00001947"/>
    </source>
</evidence>
<keyword evidence="6 17" id="KW-0031">Aminopeptidase</keyword>
<dbReference type="EMBL" id="NEVQ01000013">
    <property type="protein sequence ID" value="OZI56604.1"/>
    <property type="molecule type" value="Genomic_DNA"/>
</dbReference>
<dbReference type="InterPro" id="IPR014782">
    <property type="entry name" value="Peptidase_M1_dom"/>
</dbReference>
<evidence type="ECO:0000256" key="12">
    <source>
        <dbReference type="NCBIfam" id="TIGR02414"/>
    </source>
</evidence>
<dbReference type="FunFam" id="2.60.40.1840:FF:000001">
    <property type="entry name" value="Aminopeptidase N"/>
    <property type="match status" value="1"/>
</dbReference>
<evidence type="ECO:0000256" key="5">
    <source>
        <dbReference type="ARBA" id="ARBA00015611"/>
    </source>
</evidence>
<dbReference type="Gene3D" id="1.10.390.10">
    <property type="entry name" value="Neutral Protease Domain 2"/>
    <property type="match status" value="1"/>
</dbReference>
<dbReference type="InterPro" id="IPR035414">
    <property type="entry name" value="Peptidase_M1_pepN_Ig-like"/>
</dbReference>
<comment type="similarity">
    <text evidence="3">Belongs to the peptidase M1 family.</text>
</comment>
<dbReference type="GO" id="GO:0008270">
    <property type="term" value="F:zinc ion binding"/>
    <property type="evidence" value="ECO:0007669"/>
    <property type="project" value="InterPro"/>
</dbReference>